<dbReference type="InterPro" id="IPR000843">
    <property type="entry name" value="HTH_LacI"/>
</dbReference>
<protein>
    <submittedName>
        <fullName evidence="5">LacI family transcriptional regulator</fullName>
    </submittedName>
</protein>
<dbReference type="RefSeq" id="WP_008942890.1">
    <property type="nucleotide sequence ID" value="NZ_RBIG01000001.1"/>
</dbReference>
<proteinExistence type="predicted"/>
<keyword evidence="1" id="KW-0805">Transcription regulation</keyword>
<dbReference type="GO" id="GO:0000976">
    <property type="term" value="F:transcription cis-regulatory region binding"/>
    <property type="evidence" value="ECO:0007669"/>
    <property type="project" value="TreeGrafter"/>
</dbReference>
<dbReference type="Proteomes" id="UP000277424">
    <property type="component" value="Unassembled WGS sequence"/>
</dbReference>
<dbReference type="AlphaFoldDB" id="A0A420WMW3"/>
<dbReference type="GO" id="GO:0003700">
    <property type="term" value="F:DNA-binding transcription factor activity"/>
    <property type="evidence" value="ECO:0007669"/>
    <property type="project" value="TreeGrafter"/>
</dbReference>
<dbReference type="Pfam" id="PF00356">
    <property type="entry name" value="LacI"/>
    <property type="match status" value="1"/>
</dbReference>
<reference evidence="5 6" key="1">
    <citation type="submission" date="2018-10" db="EMBL/GenBank/DDBJ databases">
        <title>Comparative analysis of microorganisms from saline springs in Andes Mountain Range, Colombia.</title>
        <authorList>
            <person name="Rubin E."/>
        </authorList>
    </citation>
    <scope>NUCLEOTIDE SEQUENCE [LARGE SCALE GENOMIC DNA]</scope>
    <source>
        <strain evidence="5 6">USBA 36</strain>
    </source>
</reference>
<dbReference type="EMBL" id="RBIG01000001">
    <property type="protein sequence ID" value="RKQ72353.1"/>
    <property type="molecule type" value="Genomic_DNA"/>
</dbReference>
<evidence type="ECO:0000313" key="6">
    <source>
        <dbReference type="Proteomes" id="UP000277424"/>
    </source>
</evidence>
<dbReference type="InterPro" id="IPR028082">
    <property type="entry name" value="Peripla_BP_I"/>
</dbReference>
<keyword evidence="3" id="KW-0804">Transcription</keyword>
<dbReference type="InterPro" id="IPR010982">
    <property type="entry name" value="Lambda_DNA-bd_dom_sf"/>
</dbReference>
<dbReference type="CDD" id="cd01392">
    <property type="entry name" value="HTH_LacI"/>
    <property type="match status" value="1"/>
</dbReference>
<evidence type="ECO:0000256" key="3">
    <source>
        <dbReference type="ARBA" id="ARBA00023163"/>
    </source>
</evidence>
<sequence length="346" mass="37787">MAQLSDVAKRAGVSTASVSRVLNHPDKVSARIREKVTQAMEELGYVRDGAARALASRRSYSIGSVVPTIGIGIFASGVERLQQRLKEYGYQLLIATTQYDATKELEAVRALLERGVDGVQLVGQQHDPRVYALLKGRGIPYVNTYQYDAENEHPSIGFDNYRSAWDLMRHLMELGHRNVGIITSPTRLNDRISARLDGMLACLKSYGIDQPSSRVIEVAHKLADGRSATRALMRSHPELTAICGTADALAIGALFELRTMGISVPGEVSVAGYDDLEIVRHLDPTLTTVHVPVEEIGMRVADYLLGCIEGRAMPMKTELEATLVLRDSTARVRTAMTVARSAAGQS</sequence>
<gene>
    <name evidence="5" type="ORF">BCL74_0117</name>
</gene>
<evidence type="ECO:0000313" key="5">
    <source>
        <dbReference type="EMBL" id="RKQ72353.1"/>
    </source>
</evidence>
<keyword evidence="2" id="KW-0238">DNA-binding</keyword>
<accession>A0A420WMW3</accession>
<comment type="caution">
    <text evidence="5">The sequence shown here is derived from an EMBL/GenBank/DDBJ whole genome shotgun (WGS) entry which is preliminary data.</text>
</comment>
<dbReference type="SUPFAM" id="SSF47413">
    <property type="entry name" value="lambda repressor-like DNA-binding domains"/>
    <property type="match status" value="1"/>
</dbReference>
<evidence type="ECO:0000256" key="2">
    <source>
        <dbReference type="ARBA" id="ARBA00023125"/>
    </source>
</evidence>
<dbReference type="SUPFAM" id="SSF53822">
    <property type="entry name" value="Periplasmic binding protein-like I"/>
    <property type="match status" value="1"/>
</dbReference>
<dbReference type="Gene3D" id="3.40.50.2300">
    <property type="match status" value="2"/>
</dbReference>
<dbReference type="CDD" id="cd06273">
    <property type="entry name" value="PBP1_LacI-like"/>
    <property type="match status" value="1"/>
</dbReference>
<feature type="domain" description="HTH lacI-type" evidence="4">
    <location>
        <begin position="2"/>
        <end position="56"/>
    </location>
</feature>
<dbReference type="PANTHER" id="PTHR30146:SF138">
    <property type="entry name" value="TRANSCRIPTIONAL REGULATORY PROTEIN"/>
    <property type="match status" value="1"/>
</dbReference>
<evidence type="ECO:0000256" key="1">
    <source>
        <dbReference type="ARBA" id="ARBA00023015"/>
    </source>
</evidence>
<dbReference type="Pfam" id="PF13377">
    <property type="entry name" value="Peripla_BP_3"/>
    <property type="match status" value="1"/>
</dbReference>
<dbReference type="Gene3D" id="1.10.260.40">
    <property type="entry name" value="lambda repressor-like DNA-binding domains"/>
    <property type="match status" value="1"/>
</dbReference>
<name>A0A420WMW3_9PROT</name>
<dbReference type="PANTHER" id="PTHR30146">
    <property type="entry name" value="LACI-RELATED TRANSCRIPTIONAL REPRESSOR"/>
    <property type="match status" value="1"/>
</dbReference>
<dbReference type="InterPro" id="IPR046335">
    <property type="entry name" value="LacI/GalR-like_sensor"/>
</dbReference>
<dbReference type="PROSITE" id="PS50932">
    <property type="entry name" value="HTH_LACI_2"/>
    <property type="match status" value="1"/>
</dbReference>
<evidence type="ECO:0000259" key="4">
    <source>
        <dbReference type="PROSITE" id="PS50932"/>
    </source>
</evidence>
<dbReference type="PROSITE" id="PS00356">
    <property type="entry name" value="HTH_LACI_1"/>
    <property type="match status" value="1"/>
</dbReference>
<dbReference type="SMART" id="SM00354">
    <property type="entry name" value="HTH_LACI"/>
    <property type="match status" value="1"/>
</dbReference>
<organism evidence="5 6">
    <name type="scientific">Oceanibaculum indicum</name>
    <dbReference type="NCBI Taxonomy" id="526216"/>
    <lineage>
        <taxon>Bacteria</taxon>
        <taxon>Pseudomonadati</taxon>
        <taxon>Pseudomonadota</taxon>
        <taxon>Alphaproteobacteria</taxon>
        <taxon>Rhodospirillales</taxon>
        <taxon>Oceanibaculaceae</taxon>
        <taxon>Oceanibaculum</taxon>
    </lineage>
</organism>